<feature type="compositionally biased region" description="Basic and acidic residues" evidence="2">
    <location>
        <begin position="288"/>
        <end position="305"/>
    </location>
</feature>
<dbReference type="AlphaFoldDB" id="A0A9P9CYM4"/>
<feature type="compositionally biased region" description="Basic and acidic residues" evidence="2">
    <location>
        <begin position="360"/>
        <end position="378"/>
    </location>
</feature>
<name>A0A9P9CYM4_9PLEO</name>
<comment type="caution">
    <text evidence="3">The sequence shown here is derived from an EMBL/GenBank/DDBJ whole genome shotgun (WGS) entry which is preliminary data.</text>
</comment>
<evidence type="ECO:0000313" key="3">
    <source>
        <dbReference type="EMBL" id="KAH7109453.1"/>
    </source>
</evidence>
<evidence type="ECO:0000313" key="4">
    <source>
        <dbReference type="Proteomes" id="UP000700596"/>
    </source>
</evidence>
<dbReference type="EMBL" id="JAGMWT010000032">
    <property type="protein sequence ID" value="KAH7109453.1"/>
    <property type="molecule type" value="Genomic_DNA"/>
</dbReference>
<dbReference type="Proteomes" id="UP000700596">
    <property type="component" value="Unassembled WGS sequence"/>
</dbReference>
<feature type="coiled-coil region" evidence="1">
    <location>
        <begin position="83"/>
        <end position="117"/>
    </location>
</feature>
<reference evidence="3" key="1">
    <citation type="journal article" date="2021" name="Nat. Commun.">
        <title>Genetic determinants of endophytism in the Arabidopsis root mycobiome.</title>
        <authorList>
            <person name="Mesny F."/>
            <person name="Miyauchi S."/>
            <person name="Thiergart T."/>
            <person name="Pickel B."/>
            <person name="Atanasova L."/>
            <person name="Karlsson M."/>
            <person name="Huettel B."/>
            <person name="Barry K.W."/>
            <person name="Haridas S."/>
            <person name="Chen C."/>
            <person name="Bauer D."/>
            <person name="Andreopoulos W."/>
            <person name="Pangilinan J."/>
            <person name="LaButti K."/>
            <person name="Riley R."/>
            <person name="Lipzen A."/>
            <person name="Clum A."/>
            <person name="Drula E."/>
            <person name="Henrissat B."/>
            <person name="Kohler A."/>
            <person name="Grigoriev I.V."/>
            <person name="Martin F.M."/>
            <person name="Hacquard S."/>
        </authorList>
    </citation>
    <scope>NUCLEOTIDE SEQUENCE</scope>
    <source>
        <strain evidence="3">MPI-CAGE-CH-0243</strain>
    </source>
</reference>
<gene>
    <name evidence="3" type="ORF">B0J11DRAFT_512876</name>
</gene>
<feature type="compositionally biased region" description="Basic and acidic residues" evidence="2">
    <location>
        <begin position="256"/>
        <end position="266"/>
    </location>
</feature>
<evidence type="ECO:0000256" key="2">
    <source>
        <dbReference type="SAM" id="MobiDB-lite"/>
    </source>
</evidence>
<protein>
    <submittedName>
        <fullName evidence="3">Uncharacterized protein</fullName>
    </submittedName>
</protein>
<keyword evidence="1" id="KW-0175">Coiled coil</keyword>
<evidence type="ECO:0000256" key="1">
    <source>
        <dbReference type="SAM" id="Coils"/>
    </source>
</evidence>
<organism evidence="3 4">
    <name type="scientific">Dendryphion nanum</name>
    <dbReference type="NCBI Taxonomy" id="256645"/>
    <lineage>
        <taxon>Eukaryota</taxon>
        <taxon>Fungi</taxon>
        <taxon>Dikarya</taxon>
        <taxon>Ascomycota</taxon>
        <taxon>Pezizomycotina</taxon>
        <taxon>Dothideomycetes</taxon>
        <taxon>Pleosporomycetidae</taxon>
        <taxon>Pleosporales</taxon>
        <taxon>Torulaceae</taxon>
        <taxon>Dendryphion</taxon>
    </lineage>
</organism>
<proteinExistence type="predicted"/>
<feature type="region of interest" description="Disordered" evidence="2">
    <location>
        <begin position="247"/>
        <end position="307"/>
    </location>
</feature>
<sequence>MGTACEICTSSRAAEENSFSSRDTLPQTRAIFYISIETLVSSLEMNPPNLHGGTEAGLDDSGRSNESMICVLPSLESASRRRSVLKKKAIEKFQDTMENLERELNTVWRRNGQLEAELAALKERHVHENASSAPVPMTRLTLQDAYRSTVANTCTAILPNTDTPVMTKDTVSMGNTTTNHLNQTMKYATFNAIKSRNQTTIPTYDDNIKSRLRGKPTLGIRDSLSDSASADTEDEHDALALAFSTTKAVSNKHPRTAKEGKDKDVDLPVARPTKMPGSNRRLRSATDGTHDEVEQHTGSKKEASSTRRVTAFNNKKDEEIQLPLTQPSTFLSFNRRSQAHGGSKDENVELADTQAIEWPSTKEGHETEKHRNGEDVKFPDTPLITLASSDERLKTKNNGKGNDDLYVPLPTRRSSRRSKN</sequence>
<keyword evidence="4" id="KW-1185">Reference proteome</keyword>
<feature type="region of interest" description="Disordered" evidence="2">
    <location>
        <begin position="355"/>
        <end position="420"/>
    </location>
</feature>
<accession>A0A9P9CYM4</accession>